<dbReference type="InterPro" id="IPR050097">
    <property type="entry name" value="Ferredoxin-NADP_redctase_2"/>
</dbReference>
<evidence type="ECO:0000256" key="3">
    <source>
        <dbReference type="ARBA" id="ARBA00022630"/>
    </source>
</evidence>
<dbReference type="PANTHER" id="PTHR48105">
    <property type="entry name" value="THIOREDOXIN REDUCTASE 1-RELATED-RELATED"/>
    <property type="match status" value="1"/>
</dbReference>
<evidence type="ECO:0000313" key="6">
    <source>
        <dbReference type="EMBL" id="AMX01010.1"/>
    </source>
</evidence>
<evidence type="ECO:0000256" key="4">
    <source>
        <dbReference type="ARBA" id="ARBA00023002"/>
    </source>
</evidence>
<dbReference type="STRING" id="241244.ATY39_04365"/>
<dbReference type="PRINTS" id="PR00368">
    <property type="entry name" value="FADPNR"/>
</dbReference>
<keyword evidence="7" id="KW-1185">Reference proteome</keyword>
<dbReference type="InterPro" id="IPR023753">
    <property type="entry name" value="FAD/NAD-binding_dom"/>
</dbReference>
<reference evidence="7" key="2">
    <citation type="submission" date="2016-03" db="EMBL/GenBank/DDBJ databases">
        <authorList>
            <person name="Ploux O."/>
        </authorList>
    </citation>
    <scope>NUCLEOTIDE SEQUENCE [LARGE SCALE GENOMIC DNA]</scope>
    <source>
        <strain evidence="7">PP9</strain>
    </source>
</reference>
<dbReference type="PRINTS" id="PR00469">
    <property type="entry name" value="PNDRDTASEII"/>
</dbReference>
<dbReference type="Proteomes" id="UP000076021">
    <property type="component" value="Chromosome"/>
</dbReference>
<dbReference type="OrthoDB" id="9806179at2"/>
<keyword evidence="4" id="KW-0560">Oxidoreductase</keyword>
<reference evidence="6 7" key="1">
    <citation type="journal article" date="2016" name="Genome Announc.">
        <title>Whole-Genome Sequence of Rummeliibacillus stabekisii Strain PP9 Isolated from Antarctic Soil.</title>
        <authorList>
            <person name="da Mota F.F."/>
            <person name="Vollu R.E."/>
            <person name="Jurelevicius D."/>
            <person name="Seldin L."/>
        </authorList>
    </citation>
    <scope>NUCLEOTIDE SEQUENCE [LARGE SCALE GENOMIC DNA]</scope>
    <source>
        <strain evidence="6 7">PP9</strain>
    </source>
</reference>
<evidence type="ECO:0000256" key="1">
    <source>
        <dbReference type="ARBA" id="ARBA00001974"/>
    </source>
</evidence>
<protein>
    <submittedName>
        <fullName evidence="6">Pyridine nucleotide-disulfide oxidoreductase</fullName>
    </submittedName>
</protein>
<evidence type="ECO:0000256" key="2">
    <source>
        <dbReference type="ARBA" id="ARBA00011738"/>
    </source>
</evidence>
<dbReference type="AlphaFoldDB" id="A0A143HHS3"/>
<evidence type="ECO:0000259" key="5">
    <source>
        <dbReference type="Pfam" id="PF07992"/>
    </source>
</evidence>
<feature type="domain" description="FAD/NAD(P)-binding" evidence="5">
    <location>
        <begin position="1"/>
        <end position="282"/>
    </location>
</feature>
<accession>A0A143HHS3</accession>
<comment type="subunit">
    <text evidence="2">Homodimer.</text>
</comment>
<organism evidence="6 7">
    <name type="scientific">Rummeliibacillus stabekisii</name>
    <dbReference type="NCBI Taxonomy" id="241244"/>
    <lineage>
        <taxon>Bacteria</taxon>
        <taxon>Bacillati</taxon>
        <taxon>Bacillota</taxon>
        <taxon>Bacilli</taxon>
        <taxon>Bacillales</taxon>
        <taxon>Caryophanaceae</taxon>
        <taxon>Rummeliibacillus</taxon>
    </lineage>
</organism>
<evidence type="ECO:0000313" key="7">
    <source>
        <dbReference type="Proteomes" id="UP000076021"/>
    </source>
</evidence>
<sequence>MDCIIIGGGIAGLQAAIQLGRYKHSIMVIDSNQGRSTICKGYQNILGWPDGVSGEELRKLGKIHAEKYGVEFLNGVVISLRKEKDHFLIQTSSNQTFQARTVFLATGLVDHLPKLENLLPCLGKSIYVCPDCDGYEVSDKKTIVLGSGNTGASMAATLTYWTNDVTFINHTKEQPDSEKVKELEGLNIEIINETLTRILLDDKGNFAGVELENGKTISGEKGFTGFSGNKINAELAEQVGVNLNDSRHIIVNPRTKETSVDGIWAGGDLTAHSEQVTISMGDGSQAAIWIHKRLLKQKREA</sequence>
<dbReference type="GO" id="GO:0016491">
    <property type="term" value="F:oxidoreductase activity"/>
    <property type="evidence" value="ECO:0007669"/>
    <property type="project" value="UniProtKB-KW"/>
</dbReference>
<proteinExistence type="predicted"/>
<dbReference type="InterPro" id="IPR036188">
    <property type="entry name" value="FAD/NAD-bd_sf"/>
</dbReference>
<dbReference type="KEGG" id="rst:ATY39_04365"/>
<dbReference type="Gene3D" id="3.50.50.60">
    <property type="entry name" value="FAD/NAD(P)-binding domain"/>
    <property type="match status" value="2"/>
</dbReference>
<name>A0A143HHS3_9BACL</name>
<gene>
    <name evidence="6" type="ORF">ATY39_04365</name>
</gene>
<dbReference type="Pfam" id="PF07992">
    <property type="entry name" value="Pyr_redox_2"/>
    <property type="match status" value="1"/>
</dbReference>
<dbReference type="SUPFAM" id="SSF51905">
    <property type="entry name" value="FAD/NAD(P)-binding domain"/>
    <property type="match status" value="1"/>
</dbReference>
<dbReference type="EMBL" id="CP014806">
    <property type="protein sequence ID" value="AMX01010.1"/>
    <property type="molecule type" value="Genomic_DNA"/>
</dbReference>
<comment type="cofactor">
    <cofactor evidence="1">
        <name>FAD</name>
        <dbReference type="ChEBI" id="CHEBI:57692"/>
    </cofactor>
</comment>
<keyword evidence="3" id="KW-0285">Flavoprotein</keyword>